<dbReference type="EMBL" id="JBDPZC010000013">
    <property type="protein sequence ID" value="MEO3715361.1"/>
    <property type="molecule type" value="Genomic_DNA"/>
</dbReference>
<organism evidence="1 2">
    <name type="scientific">Roseateles flavus</name>
    <dbReference type="NCBI Taxonomy" id="3149041"/>
    <lineage>
        <taxon>Bacteria</taxon>
        <taxon>Pseudomonadati</taxon>
        <taxon>Pseudomonadota</taxon>
        <taxon>Betaproteobacteria</taxon>
        <taxon>Burkholderiales</taxon>
        <taxon>Sphaerotilaceae</taxon>
        <taxon>Roseateles</taxon>
    </lineage>
</organism>
<keyword evidence="2" id="KW-1185">Reference proteome</keyword>
<proteinExistence type="predicted"/>
<protein>
    <submittedName>
        <fullName evidence="1">Uncharacterized protein</fullName>
    </submittedName>
</protein>
<sequence length="174" mass="19742">MRLQKTDLARQMLGSPRRDLPAGHRMLLITVDGRRDLRQLRELARNMGLDASVVEDLYGRGLIAPMEADLQAQQEAHRAAERERAHREALARQQAATQQARQLARAKLYAMDLVARMLVGQDGELRALARHIDSEDGLQLWIEAAAQQIRERSSDERAERFKARVQEEMGLALA</sequence>
<dbReference type="Proteomes" id="UP001462640">
    <property type="component" value="Unassembled WGS sequence"/>
</dbReference>
<dbReference type="RefSeq" id="WP_347612757.1">
    <property type="nucleotide sequence ID" value="NZ_JBDPZC010000013.1"/>
</dbReference>
<gene>
    <name evidence="1" type="ORF">ABDJ40_21535</name>
</gene>
<name>A0ABV0GJY8_9BURK</name>
<evidence type="ECO:0000313" key="1">
    <source>
        <dbReference type="EMBL" id="MEO3715361.1"/>
    </source>
</evidence>
<accession>A0ABV0GJY8</accession>
<comment type="caution">
    <text evidence="1">The sequence shown here is derived from an EMBL/GenBank/DDBJ whole genome shotgun (WGS) entry which is preliminary data.</text>
</comment>
<evidence type="ECO:0000313" key="2">
    <source>
        <dbReference type="Proteomes" id="UP001462640"/>
    </source>
</evidence>
<reference evidence="1 2" key="1">
    <citation type="submission" date="2024-05" db="EMBL/GenBank/DDBJ databases">
        <title>Roseateles sp. 2.12 16S ribosomal RNA gene Genome sequencing and assembly.</title>
        <authorList>
            <person name="Woo H."/>
        </authorList>
    </citation>
    <scope>NUCLEOTIDE SEQUENCE [LARGE SCALE GENOMIC DNA]</scope>
    <source>
        <strain evidence="1 2">2.12</strain>
    </source>
</reference>